<comment type="caution">
    <text evidence="3">The sequence shown here is derived from an EMBL/GenBank/DDBJ whole genome shotgun (WGS) entry which is preliminary data.</text>
</comment>
<keyword evidence="2" id="KW-0472">Membrane</keyword>
<dbReference type="EMBL" id="DSPJ01000028">
    <property type="protein sequence ID" value="HEX61702.1"/>
    <property type="molecule type" value="Genomic_DNA"/>
</dbReference>
<protein>
    <submittedName>
        <fullName evidence="3">Uncharacterized protein</fullName>
    </submittedName>
</protein>
<gene>
    <name evidence="3" type="ORF">ENR01_00900</name>
</gene>
<evidence type="ECO:0000256" key="2">
    <source>
        <dbReference type="SAM" id="Phobius"/>
    </source>
</evidence>
<reference evidence="3" key="1">
    <citation type="journal article" date="2020" name="mSystems">
        <title>Genome- and Community-Level Interaction Insights into Carbon Utilization and Element Cycling Functions of Hydrothermarchaeota in Hydrothermal Sediment.</title>
        <authorList>
            <person name="Zhou Z."/>
            <person name="Liu Y."/>
            <person name="Xu W."/>
            <person name="Pan J."/>
            <person name="Luo Z.H."/>
            <person name="Li M."/>
        </authorList>
    </citation>
    <scope>NUCLEOTIDE SEQUENCE [LARGE SCALE GENOMIC DNA]</scope>
    <source>
        <strain evidence="3">SpSt-361</strain>
    </source>
</reference>
<dbReference type="AlphaFoldDB" id="A0A831Z2D7"/>
<organism evidence="3">
    <name type="scientific">candidate division WWE3 bacterium</name>
    <dbReference type="NCBI Taxonomy" id="2053526"/>
    <lineage>
        <taxon>Bacteria</taxon>
        <taxon>Katanobacteria</taxon>
    </lineage>
</organism>
<feature type="transmembrane region" description="Helical" evidence="2">
    <location>
        <begin position="23"/>
        <end position="49"/>
    </location>
</feature>
<sequence>MFQSQVLWVESTRAYLWRRLRRFVGVPFFFAVFGAGVFGIVQLASWLGYHSAMAVEIVMPTATSLPTDTPLPTATPFQPSSPTAPPDFPTATSTVTATPYREPVPQLIDGLWTYGQDQPMTAEELDGLVGFLNSDPLLMDEDAYYITFLASETAYGAFAQDYGESLQSFLLRHVAWMDREIREADPPVAGGLIARRLIVIADGVWGSDNEERGRDYLAHGLQDSDGSWTFIDPYCPAACAYYDQELRLDFGLMHEWIHTIFKLPDHYALDFHAQYDVYDILAEIPESWRFYSAGERPDISRNDFAMGGSGSTLRRYSALQLAERRARGIVHESGRAWPEMNFLAQVPQSVVWDLGPERAGANVLVYRSQPCPPDYFGSEASLCKILGPVPILKGQLDEQGQIAVGNLFSGYGEIVPHNEGVLFIRVQAGEEILLRWLDIRDFNLAVWEGFGEAAMMRFNLASADDSPENFAWEVEYEQMVASEPFLPD</sequence>
<proteinExistence type="predicted"/>
<keyword evidence="2" id="KW-0812">Transmembrane</keyword>
<name>A0A831Z2D7_UNCKA</name>
<accession>A0A831Z2D7</accession>
<evidence type="ECO:0000313" key="3">
    <source>
        <dbReference type="EMBL" id="HEX61702.1"/>
    </source>
</evidence>
<keyword evidence="2" id="KW-1133">Transmembrane helix</keyword>
<feature type="region of interest" description="Disordered" evidence="1">
    <location>
        <begin position="69"/>
        <end position="90"/>
    </location>
</feature>
<evidence type="ECO:0000256" key="1">
    <source>
        <dbReference type="SAM" id="MobiDB-lite"/>
    </source>
</evidence>